<organism evidence="3 4">
    <name type="scientific">Novipirellula rosea</name>
    <dbReference type="NCBI Taxonomy" id="1031540"/>
    <lineage>
        <taxon>Bacteria</taxon>
        <taxon>Pseudomonadati</taxon>
        <taxon>Planctomycetota</taxon>
        <taxon>Planctomycetia</taxon>
        <taxon>Pirellulales</taxon>
        <taxon>Pirellulaceae</taxon>
        <taxon>Novipirellula</taxon>
    </lineage>
</organism>
<dbReference type="PANTHER" id="PTHR11596">
    <property type="entry name" value="ALKALINE PHOSPHATASE"/>
    <property type="match status" value="1"/>
</dbReference>
<dbReference type="EMBL" id="BAABGA010000094">
    <property type="protein sequence ID" value="GAA4468174.1"/>
    <property type="molecule type" value="Genomic_DNA"/>
</dbReference>
<gene>
    <name evidence="3" type="ORF">GCM10023156_58970</name>
</gene>
<comment type="caution">
    <text evidence="3">The sequence shown here is derived from an EMBL/GenBank/DDBJ whole genome shotgun (WGS) entry which is preliminary data.</text>
</comment>
<sequence>MGWIDACHGEDAAVTVAVTAEASPKSSSRPNATAPTSPPVDSMRELQSDAIKKQSAPWGHWGHIPNRYSTWLNHSNRLIPIYTFGITLDSLREEGSVYSDPKRLEKLYGNVPSDTVNPTASYFDQTDVYRLQKKAVEQGRKNIILFVFDGMDWQTTRAAAIYKSGKVGYDTGRGDVLSFQNYRGTKTDFGFFCTSPRLGGTKFDVNSQVVLGGGKDASGGFDVKRGGAYPWLEQSNSDYLIGLDRTQPHSVTDSAASAVSMTAGVKTYNGSINYTVDGEHIVPIARELQPQGFKIGVVTSVPLSHATPGAAYANNVARYDYQDIARDMVGLRSSSHRDKPLEGVDVVISGGWGEGKDKDGAQGENFAQGNPYFHQADLSAVDRKNGGKYHVAQRTEGVSGREGLMKGAEQAIREGTRFLGFYGATGGHLPFQTADGNFNPTFDAKGTETYSQADIDENPTLADMTEAALGILETSEKGFWLMVEAGDVDWANHANNLDSSIGAVLSGDAAFDTIVNWVDRNDAWDDTALIVTSDHGHFLVIDDAEVIANAGRADRQTVSAP</sequence>
<dbReference type="Proteomes" id="UP001500840">
    <property type="component" value="Unassembled WGS sequence"/>
</dbReference>
<proteinExistence type="predicted"/>
<feature type="region of interest" description="Disordered" evidence="2">
    <location>
        <begin position="20"/>
        <end position="46"/>
    </location>
</feature>
<keyword evidence="4" id="KW-1185">Reference proteome</keyword>
<dbReference type="CDD" id="cd16012">
    <property type="entry name" value="ALP"/>
    <property type="match status" value="1"/>
</dbReference>
<dbReference type="SUPFAM" id="SSF53649">
    <property type="entry name" value="Alkaline phosphatase-like"/>
    <property type="match status" value="1"/>
</dbReference>
<evidence type="ECO:0000313" key="4">
    <source>
        <dbReference type="Proteomes" id="UP001500840"/>
    </source>
</evidence>
<accession>A0ABP8NM86</accession>
<evidence type="ECO:0000256" key="2">
    <source>
        <dbReference type="SAM" id="MobiDB-lite"/>
    </source>
</evidence>
<dbReference type="SMART" id="SM00098">
    <property type="entry name" value="alkPPc"/>
    <property type="match status" value="1"/>
</dbReference>
<feature type="compositionally biased region" description="Polar residues" evidence="2">
    <location>
        <begin position="24"/>
        <end position="35"/>
    </location>
</feature>
<protein>
    <submittedName>
        <fullName evidence="3">Alkaline phosphatase</fullName>
    </submittedName>
</protein>
<evidence type="ECO:0000256" key="1">
    <source>
        <dbReference type="ARBA" id="ARBA00022553"/>
    </source>
</evidence>
<name>A0ABP8NM86_9BACT</name>
<dbReference type="Gene3D" id="3.40.720.10">
    <property type="entry name" value="Alkaline Phosphatase, subunit A"/>
    <property type="match status" value="2"/>
</dbReference>
<dbReference type="PANTHER" id="PTHR11596:SF5">
    <property type="entry name" value="ALKALINE PHOSPHATASE"/>
    <property type="match status" value="1"/>
</dbReference>
<dbReference type="InterPro" id="IPR017850">
    <property type="entry name" value="Alkaline_phosphatase_core_sf"/>
</dbReference>
<evidence type="ECO:0000313" key="3">
    <source>
        <dbReference type="EMBL" id="GAA4468174.1"/>
    </source>
</evidence>
<reference evidence="4" key="1">
    <citation type="journal article" date="2019" name="Int. J. Syst. Evol. Microbiol.">
        <title>The Global Catalogue of Microorganisms (GCM) 10K type strain sequencing project: providing services to taxonomists for standard genome sequencing and annotation.</title>
        <authorList>
            <consortium name="The Broad Institute Genomics Platform"/>
            <consortium name="The Broad Institute Genome Sequencing Center for Infectious Disease"/>
            <person name="Wu L."/>
            <person name="Ma J."/>
        </authorList>
    </citation>
    <scope>NUCLEOTIDE SEQUENCE [LARGE SCALE GENOMIC DNA]</scope>
    <source>
        <strain evidence="4">JCM 17759</strain>
    </source>
</reference>
<keyword evidence="1" id="KW-0597">Phosphoprotein</keyword>
<dbReference type="InterPro" id="IPR001952">
    <property type="entry name" value="Alkaline_phosphatase"/>
</dbReference>
<dbReference type="Pfam" id="PF00245">
    <property type="entry name" value="Alk_phosphatase"/>
    <property type="match status" value="1"/>
</dbReference>